<keyword evidence="2" id="KW-1185">Reference proteome</keyword>
<dbReference type="AlphaFoldDB" id="A0A1I1HHS3"/>
<organism evidence="1 2">
    <name type="scientific">Streptomyces aidingensis</name>
    <dbReference type="NCBI Taxonomy" id="910347"/>
    <lineage>
        <taxon>Bacteria</taxon>
        <taxon>Bacillati</taxon>
        <taxon>Actinomycetota</taxon>
        <taxon>Actinomycetes</taxon>
        <taxon>Kitasatosporales</taxon>
        <taxon>Streptomycetaceae</taxon>
        <taxon>Streptomyces</taxon>
    </lineage>
</organism>
<evidence type="ECO:0000313" key="2">
    <source>
        <dbReference type="Proteomes" id="UP000199207"/>
    </source>
</evidence>
<accession>A0A1I1HHS3</accession>
<proteinExistence type="predicted"/>
<dbReference type="EMBL" id="FOLM01000002">
    <property type="protein sequence ID" value="SFC23122.1"/>
    <property type="molecule type" value="Genomic_DNA"/>
</dbReference>
<evidence type="ECO:0000313" key="1">
    <source>
        <dbReference type="EMBL" id="SFC23122.1"/>
    </source>
</evidence>
<reference evidence="1 2" key="1">
    <citation type="submission" date="2016-10" db="EMBL/GenBank/DDBJ databases">
        <authorList>
            <person name="de Groot N.N."/>
        </authorList>
    </citation>
    <scope>NUCLEOTIDE SEQUENCE [LARGE SCALE GENOMIC DNA]</scope>
    <source>
        <strain evidence="1 2">CGMCC 4.5739</strain>
    </source>
</reference>
<dbReference type="Proteomes" id="UP000199207">
    <property type="component" value="Unassembled WGS sequence"/>
</dbReference>
<protein>
    <submittedName>
        <fullName evidence="1">Uncharacterized protein</fullName>
    </submittedName>
</protein>
<name>A0A1I1HHS3_9ACTN</name>
<gene>
    <name evidence="1" type="ORF">SAMN05421773_102381</name>
</gene>
<dbReference type="STRING" id="910347.SAMN05421773_102381"/>
<sequence length="228" mass="24436">MPPTRPEMPAEPLFWGKRRLPVPWAASWSGERVAVSGDLVARPDGTGLAYRDETADDRDRYGVLWARLAGSPGNGRPAFGTLHSGRQRHAMLRRLCQVCGGPADRTSRGWLFLLPHSGHPAGEPPGRTEGALSTKPPVCRPCADLAARHCPHLTGAIAVRCRGPRVWGVFGGLCVPAPGGRLVSPTDGYLPYGHPATPWFLASQLVIRLTRCTRTSLTAEGLGRTGDG</sequence>